<dbReference type="Pfam" id="PF00665">
    <property type="entry name" value="rve"/>
    <property type="match status" value="1"/>
</dbReference>
<evidence type="ECO:0000313" key="3">
    <source>
        <dbReference type="EMBL" id="ROT85274.1"/>
    </source>
</evidence>
<dbReference type="SUPFAM" id="SSF53098">
    <property type="entry name" value="Ribonuclease H-like"/>
    <property type="match status" value="1"/>
</dbReference>
<keyword evidence="4" id="KW-1185">Reference proteome</keyword>
<reference evidence="3 4" key="2">
    <citation type="submission" date="2019-01" db="EMBL/GenBank/DDBJ databases">
        <title>The decoding of complex shrimp genome reveals the adaptation for benthos swimmer, frequently molting mechanism and breeding impact on genome.</title>
        <authorList>
            <person name="Sun Y."/>
            <person name="Gao Y."/>
            <person name="Yu Y."/>
        </authorList>
    </citation>
    <scope>NUCLEOTIDE SEQUENCE [LARGE SCALE GENOMIC DNA]</scope>
    <source>
        <tissue evidence="3">Muscle</tissue>
    </source>
</reference>
<dbReference type="InterPro" id="IPR050951">
    <property type="entry name" value="Retrovirus_Pol_polyprotein"/>
</dbReference>
<dbReference type="InterPro" id="IPR012337">
    <property type="entry name" value="RNaseH-like_sf"/>
</dbReference>
<dbReference type="EMBL" id="QCYY01000337">
    <property type="protein sequence ID" value="ROT85274.1"/>
    <property type="molecule type" value="Genomic_DNA"/>
</dbReference>
<dbReference type="InterPro" id="IPR036397">
    <property type="entry name" value="RNaseH_sf"/>
</dbReference>
<dbReference type="Gene3D" id="1.10.340.70">
    <property type="match status" value="1"/>
</dbReference>
<feature type="domain" description="Integrase catalytic" evidence="2">
    <location>
        <begin position="137"/>
        <end position="308"/>
    </location>
</feature>
<dbReference type="FunFam" id="3.30.420.10:FF:000032">
    <property type="entry name" value="Retrovirus-related Pol polyprotein from transposon 297-like Protein"/>
    <property type="match status" value="1"/>
</dbReference>
<dbReference type="GO" id="GO:0003676">
    <property type="term" value="F:nucleic acid binding"/>
    <property type="evidence" value="ECO:0007669"/>
    <property type="project" value="InterPro"/>
</dbReference>
<reference evidence="3 4" key="1">
    <citation type="submission" date="2018-04" db="EMBL/GenBank/DDBJ databases">
        <authorList>
            <person name="Zhang X."/>
            <person name="Yuan J."/>
            <person name="Li F."/>
            <person name="Xiang J."/>
        </authorList>
    </citation>
    <scope>NUCLEOTIDE SEQUENCE [LARGE SCALE GENOMIC DNA]</scope>
    <source>
        <tissue evidence="3">Muscle</tissue>
    </source>
</reference>
<dbReference type="InterPro" id="IPR041588">
    <property type="entry name" value="Integrase_H2C2"/>
</dbReference>
<dbReference type="Gene3D" id="3.30.420.10">
    <property type="entry name" value="Ribonuclease H-like superfamily/Ribonuclease H"/>
    <property type="match status" value="1"/>
</dbReference>
<dbReference type="EC" id="2.7.7.49" evidence="1"/>
<protein>
    <recommendedName>
        <fullName evidence="1">RNA-directed DNA polymerase</fullName>
        <ecNumber evidence="1">2.7.7.49</ecNumber>
    </recommendedName>
</protein>
<organism evidence="3 4">
    <name type="scientific">Penaeus vannamei</name>
    <name type="common">Whiteleg shrimp</name>
    <name type="synonym">Litopenaeus vannamei</name>
    <dbReference type="NCBI Taxonomy" id="6689"/>
    <lineage>
        <taxon>Eukaryota</taxon>
        <taxon>Metazoa</taxon>
        <taxon>Ecdysozoa</taxon>
        <taxon>Arthropoda</taxon>
        <taxon>Crustacea</taxon>
        <taxon>Multicrustacea</taxon>
        <taxon>Malacostraca</taxon>
        <taxon>Eumalacostraca</taxon>
        <taxon>Eucarida</taxon>
        <taxon>Decapoda</taxon>
        <taxon>Dendrobranchiata</taxon>
        <taxon>Penaeoidea</taxon>
        <taxon>Penaeidae</taxon>
        <taxon>Penaeus</taxon>
    </lineage>
</organism>
<dbReference type="PANTHER" id="PTHR37984">
    <property type="entry name" value="PROTEIN CBG26694"/>
    <property type="match status" value="1"/>
</dbReference>
<evidence type="ECO:0000313" key="4">
    <source>
        <dbReference type="Proteomes" id="UP000283509"/>
    </source>
</evidence>
<name>A0A3R7NET5_PENVA</name>
<dbReference type="Pfam" id="PF17921">
    <property type="entry name" value="Integrase_H2C2"/>
    <property type="match status" value="1"/>
</dbReference>
<evidence type="ECO:0000259" key="2">
    <source>
        <dbReference type="PROSITE" id="PS50994"/>
    </source>
</evidence>
<dbReference type="GO" id="GO:0015074">
    <property type="term" value="P:DNA integration"/>
    <property type="evidence" value="ECO:0007669"/>
    <property type="project" value="InterPro"/>
</dbReference>
<dbReference type="InterPro" id="IPR001584">
    <property type="entry name" value="Integrase_cat-core"/>
</dbReference>
<dbReference type="AlphaFoldDB" id="A0A3R7NET5"/>
<dbReference type="Proteomes" id="UP000283509">
    <property type="component" value="Unassembled WGS sequence"/>
</dbReference>
<evidence type="ECO:0000256" key="1">
    <source>
        <dbReference type="ARBA" id="ARBA00012493"/>
    </source>
</evidence>
<dbReference type="STRING" id="6689.A0A3R7NET5"/>
<sequence length="419" mass="46679">MNPVADALSRVEINSINLGIDYNEVAAAQKDDPETTEYHTAITSLQWKDVHIGGEGRTILCDVSTGRPRPLIPKSFRRKIFNLIHGLSHPSGRTTARLMKDKFIWHGMNKDIKQWARCCVACQMSKVSRHTESGTGEFRQPMRRFGHLHVDVVGPLPPSDGAQYLFTATERSTRWPEAIPMQHTTARDCAEALLHGWISRFGVPDDITSDRGPAFTSQLWTSLGELMGSTIHHTTSYNPEANGMVERFHRTLKAALMARCTKSDWKAQLPWVLLGIRTSPKEGLQVSPAEMVFGEALTVPGEFFPSLDTPTDSVGSLPFIQPVEWGIPLTIISRWTAAGPSSQLLSCGMILFSRFTPALEPRGFSRLLFSFLAGSRFRPERLQKPCTDKIFSEFGQAMACFHTPIDSVPELRSVYALSP</sequence>
<comment type="caution">
    <text evidence="3">The sequence shown here is derived from an EMBL/GenBank/DDBJ whole genome shotgun (WGS) entry which is preliminary data.</text>
</comment>
<dbReference type="PANTHER" id="PTHR37984:SF5">
    <property type="entry name" value="PROTEIN NYNRIN-LIKE"/>
    <property type="match status" value="1"/>
</dbReference>
<dbReference type="GO" id="GO:0003964">
    <property type="term" value="F:RNA-directed DNA polymerase activity"/>
    <property type="evidence" value="ECO:0007669"/>
    <property type="project" value="UniProtKB-EC"/>
</dbReference>
<gene>
    <name evidence="3" type="ORF">C7M84_018261</name>
</gene>
<dbReference type="PROSITE" id="PS50994">
    <property type="entry name" value="INTEGRASE"/>
    <property type="match status" value="1"/>
</dbReference>
<accession>A0A3R7NET5</accession>
<dbReference type="OrthoDB" id="6371339at2759"/>
<proteinExistence type="predicted"/>